<evidence type="ECO:0000259" key="14">
    <source>
        <dbReference type="PROSITE" id="PS50011"/>
    </source>
</evidence>
<dbReference type="GO" id="GO:0005524">
    <property type="term" value="F:ATP binding"/>
    <property type="evidence" value="ECO:0007669"/>
    <property type="project" value="UniProtKB-UniRule"/>
</dbReference>
<dbReference type="EMBL" id="LDAU01000090">
    <property type="protein sequence ID" value="KRX06909.1"/>
    <property type="molecule type" value="Genomic_DNA"/>
</dbReference>
<feature type="region of interest" description="Disordered" evidence="12">
    <location>
        <begin position="746"/>
        <end position="777"/>
    </location>
</feature>
<evidence type="ECO:0000256" key="3">
    <source>
        <dbReference type="ARBA" id="ARBA00022679"/>
    </source>
</evidence>
<dbReference type="PROSITE" id="PS50011">
    <property type="entry name" value="PROTEIN_KINASE_DOM"/>
    <property type="match status" value="1"/>
</dbReference>
<dbReference type="PROSITE" id="PS00108">
    <property type="entry name" value="PROTEIN_KINASE_ST"/>
    <property type="match status" value="1"/>
</dbReference>
<name>A0A0V0QXT7_PSEPJ</name>
<feature type="transmembrane region" description="Helical" evidence="13">
    <location>
        <begin position="1566"/>
        <end position="1586"/>
    </location>
</feature>
<dbReference type="Proteomes" id="UP000054937">
    <property type="component" value="Unassembled WGS sequence"/>
</dbReference>
<feature type="binding site" evidence="8 10">
    <location>
        <position position="1046"/>
    </location>
    <ligand>
        <name>ATP</name>
        <dbReference type="ChEBI" id="CHEBI:30616"/>
    </ligand>
</feature>
<dbReference type="Gene3D" id="1.10.510.10">
    <property type="entry name" value="Transferase(Phosphotransferase) domain 1"/>
    <property type="match status" value="1"/>
</dbReference>
<feature type="region of interest" description="Disordered" evidence="12">
    <location>
        <begin position="130"/>
        <end position="152"/>
    </location>
</feature>
<evidence type="ECO:0000256" key="5">
    <source>
        <dbReference type="ARBA" id="ARBA00022777"/>
    </source>
</evidence>
<reference evidence="15 16" key="1">
    <citation type="journal article" date="2015" name="Sci. Rep.">
        <title>Genome of the facultative scuticociliatosis pathogen Pseudocohnilembus persalinus provides insight into its virulence through horizontal gene transfer.</title>
        <authorList>
            <person name="Xiong J."/>
            <person name="Wang G."/>
            <person name="Cheng J."/>
            <person name="Tian M."/>
            <person name="Pan X."/>
            <person name="Warren A."/>
            <person name="Jiang C."/>
            <person name="Yuan D."/>
            <person name="Miao W."/>
        </authorList>
    </citation>
    <scope>NUCLEOTIDE SEQUENCE [LARGE SCALE GENOMIC DNA]</scope>
    <source>
        <strain evidence="15">36N120E</strain>
    </source>
</reference>
<dbReference type="FunFam" id="3.30.200.20:FF:000042">
    <property type="entry name" value="Aurora kinase A"/>
    <property type="match status" value="1"/>
</dbReference>
<gene>
    <name evidence="15" type="ORF">PPERSA_07072</name>
</gene>
<dbReference type="InParanoid" id="A0A0V0QXT7"/>
<evidence type="ECO:0000256" key="9">
    <source>
        <dbReference type="PIRSR" id="PIRSR630616-3"/>
    </source>
</evidence>
<evidence type="ECO:0000256" key="13">
    <source>
        <dbReference type="SAM" id="Phobius"/>
    </source>
</evidence>
<feature type="binding site" evidence="8">
    <location>
        <begin position="1146"/>
        <end position="1147"/>
    </location>
    <ligand>
        <name>ATP</name>
        <dbReference type="ChEBI" id="CHEBI:30616"/>
    </ligand>
</feature>
<evidence type="ECO:0000313" key="16">
    <source>
        <dbReference type="Proteomes" id="UP000054937"/>
    </source>
</evidence>
<feature type="active site" description="Proton acceptor" evidence="7">
    <location>
        <position position="1142"/>
    </location>
</feature>
<feature type="binding site" evidence="8">
    <location>
        <position position="1162"/>
    </location>
    <ligand>
        <name>ATP</name>
        <dbReference type="ChEBI" id="CHEBI:30616"/>
    </ligand>
</feature>
<keyword evidence="5 15" id="KW-0418">Kinase</keyword>
<dbReference type="InterPro" id="IPR030616">
    <property type="entry name" value="Aur-like"/>
</dbReference>
<dbReference type="InterPro" id="IPR017441">
    <property type="entry name" value="Protein_kinase_ATP_BS"/>
</dbReference>
<dbReference type="FunFam" id="1.10.510.10:FF:000571">
    <property type="entry name" value="Maternal embryonic leucine zipper kinase"/>
    <property type="match status" value="1"/>
</dbReference>
<feature type="region of interest" description="Disordered" evidence="12">
    <location>
        <begin position="566"/>
        <end position="595"/>
    </location>
</feature>
<dbReference type="PANTHER" id="PTHR24350">
    <property type="entry name" value="SERINE/THREONINE-PROTEIN KINASE IAL-RELATED"/>
    <property type="match status" value="1"/>
</dbReference>
<evidence type="ECO:0000256" key="12">
    <source>
        <dbReference type="SAM" id="MobiDB-lite"/>
    </source>
</evidence>
<evidence type="ECO:0000313" key="15">
    <source>
        <dbReference type="EMBL" id="KRX06909.1"/>
    </source>
</evidence>
<dbReference type="PROSITE" id="PS00107">
    <property type="entry name" value="PROTEIN_KINASE_ATP"/>
    <property type="match status" value="1"/>
</dbReference>
<comment type="subunit">
    <text evidence="1">Monomer.</text>
</comment>
<sequence length="1606" mass="189298">MNLLNNINNNNVSNSPISYDKYMNKMNFHPEIPTPKISGLPHYIKDNFFKDENNVQKLNNFTKQSKIEQENWNSKNNINEVKSNVLPKSESFILQNNINNNNIAFGYNNEDLSNVNNQKQQISQKYKGYISPKFQRQDSKNPKDNSFNNLKNDYNNVIKNLSQNNSENKIPQATQFNNNNNGSNRKPYISKYNNIDLNQFKDLSQSPLNRKQQNTENNGIFNPFKEIANNVNKYQKSGQKQEYLLQQQQKQASGAKNEDLENKIQMYRKDIMSKSPIKNSSFLEENKQGKLSFRGQQQQQYQQQQKLQQQQYTNFQIKQQELLNSSAKKNQNIKQNNQIDFKGNEENRQHKGTYYYQLLQEKLNHIQQDEEQKSASKIDTKAQFQNFLQQQLASHTPKRNQGQNIETIGQNIETIGQNYFKSNNKNDISAKKHNGFNNNQTYFISPHSKRNNDQSPYLNNKYLNLNADIPNQDKSVGSFLNNNNTKKNDQKDSFIFLPNNYTNKNIINNRYSPMNQKSKCQKNLFNENSTLHQNNINNNETGSPFSVIKKQNYTNNNYNNNLQKQESMENNNNSSNLSKYSNFQQELEKQQQQQQQYLNLQKNYSDNTGRQKDACSPSFFKQQSANNINDNNLTQNQLQNLNKLNEIPQKNELSEIQKKFETILNQKKLHLQQQNVIHQTDDLIQPQKQNLDQKTIQSELEQTQKDPQFQKQPQKQLQQLQLLDDDECQKYGAKLLLQNQCHTTRGMSPFNNNNGPATTRNLSSKNLPRTPNNNNKNGQLKQFFLGGYTNVEQKQKNMNIVNNNFMFQNMDQPSNCEIQGNSHSIKKQINRTFTSNKSNKNILDHSNQNINKNQNSGLNVDYSISPYNKYKKQLQWDDIAQKNSKNQLIQNQNNINNNNINNDYNNLFRNRAISQGGTNNQQQQQQQQYKLNLYQQQKEILLLKQQKQQEQNENQLKQLKNHLAKTPSKTEDRNQVDLQNNQQEKQLKQQQQQDQCRTPTKQLDYRAEISNDNNLENYQMGKILGLGSYAIVKLAQHKSGIQVAIKSYDKAKLQDYQKRKNVQREIRILSKLRHKNIVKLYNVIEGKTQLHLIQQYSSTKPLSHLLKAQSNKRISDSMGKIVFRQIVDAIQYIHRKGVVHRDIKLENILIENHPSTLIRLIDFGFSIAIAPTAKINIFCGTPSYMAPEIVDKQDYSFPVDIWALGILLYKLLTGNFPFRGKDDKELYRRINSCQMEWPSFVSPQAKNLLINILQKNPNQRYTAEQVADYEDMDFLQYLQKINQLREMILENPEEFDKIAIQFNIKSDEQIITEVIYSHIIDYQFFVNEQENSDQDIKIAQENLDNLIKYIFKKFDETEKIKKYQQLFEKEYLKDRVPEKQQDLNELIKETDLDIKNVSQTILGFIEYTIKQKNVNEFDQQILSDELTKVIERIMDYYEEERGYDEEQLYMFRQSKENLGSVGFYIQQYLQNEDFQDLIDDLLEGDIDIEDLFELMLEQSDSFDTDSKEWKKIAKKADKFADKMDIDLDTEDIEDMIEEYKEQQEYKQKQKERQEKEMNNRKHDSTITIFLGVIFVGVLIFFVFRYYRQKKLQSNLIQRQGYQQENL</sequence>
<feature type="cross-link" description="Glycyl lysine isopeptide (Lys-Gly) (interchain with G-Cter in SUMO2)" evidence="9">
    <location>
        <position position="1144"/>
    </location>
</feature>
<dbReference type="InterPro" id="IPR000719">
    <property type="entry name" value="Prot_kinase_dom"/>
</dbReference>
<evidence type="ECO:0000256" key="6">
    <source>
        <dbReference type="ARBA" id="ARBA00022840"/>
    </source>
</evidence>
<evidence type="ECO:0000256" key="2">
    <source>
        <dbReference type="ARBA" id="ARBA00022527"/>
    </source>
</evidence>
<dbReference type="OrthoDB" id="449424at2759"/>
<proteinExistence type="predicted"/>
<feature type="compositionally biased region" description="Low complexity" evidence="12">
    <location>
        <begin position="982"/>
        <end position="995"/>
    </location>
</feature>
<evidence type="ECO:0000256" key="1">
    <source>
        <dbReference type="ARBA" id="ARBA00011245"/>
    </source>
</evidence>
<feature type="compositionally biased region" description="Polar residues" evidence="12">
    <location>
        <begin position="746"/>
        <end position="771"/>
    </location>
</feature>
<evidence type="ECO:0000256" key="11">
    <source>
        <dbReference type="SAM" id="Coils"/>
    </source>
</evidence>
<dbReference type="InterPro" id="IPR008271">
    <property type="entry name" value="Ser/Thr_kinase_AS"/>
</dbReference>
<dbReference type="SMART" id="SM00220">
    <property type="entry name" value="S_TKc"/>
    <property type="match status" value="1"/>
</dbReference>
<feature type="region of interest" description="Disordered" evidence="12">
    <location>
        <begin position="170"/>
        <end position="189"/>
    </location>
</feature>
<keyword evidence="6 8" id="KW-0067">ATP-binding</keyword>
<evidence type="ECO:0000256" key="7">
    <source>
        <dbReference type="PIRSR" id="PIRSR630616-1"/>
    </source>
</evidence>
<feature type="compositionally biased region" description="Polar residues" evidence="12">
    <location>
        <begin position="170"/>
        <end position="184"/>
    </location>
</feature>
<keyword evidence="13" id="KW-0472">Membrane</keyword>
<organism evidence="15 16">
    <name type="scientific">Pseudocohnilembus persalinus</name>
    <name type="common">Ciliate</name>
    <dbReference type="NCBI Taxonomy" id="266149"/>
    <lineage>
        <taxon>Eukaryota</taxon>
        <taxon>Sar</taxon>
        <taxon>Alveolata</taxon>
        <taxon>Ciliophora</taxon>
        <taxon>Intramacronucleata</taxon>
        <taxon>Oligohymenophorea</taxon>
        <taxon>Scuticociliatia</taxon>
        <taxon>Philasterida</taxon>
        <taxon>Pseudocohnilembidae</taxon>
        <taxon>Pseudocohnilembus</taxon>
    </lineage>
</organism>
<dbReference type="OMA" id="IETIGQN"/>
<evidence type="ECO:0000256" key="4">
    <source>
        <dbReference type="ARBA" id="ARBA00022741"/>
    </source>
</evidence>
<dbReference type="SUPFAM" id="SSF56112">
    <property type="entry name" value="Protein kinase-like (PK-like)"/>
    <property type="match status" value="1"/>
</dbReference>
<evidence type="ECO:0000256" key="10">
    <source>
        <dbReference type="PROSITE-ProRule" id="PRU10141"/>
    </source>
</evidence>
<evidence type="ECO:0000256" key="8">
    <source>
        <dbReference type="PIRSR" id="PIRSR630616-2"/>
    </source>
</evidence>
<keyword evidence="3" id="KW-0808">Transferase</keyword>
<keyword evidence="13" id="KW-0812">Transmembrane</keyword>
<accession>A0A0V0QXT7</accession>
<keyword evidence="11" id="KW-0175">Coiled coil</keyword>
<feature type="domain" description="Protein kinase" evidence="14">
    <location>
        <begin position="1018"/>
        <end position="1275"/>
    </location>
</feature>
<feature type="region of interest" description="Disordered" evidence="12">
    <location>
        <begin position="982"/>
        <end position="1001"/>
    </location>
</feature>
<dbReference type="InterPro" id="IPR011009">
    <property type="entry name" value="Kinase-like_dom_sf"/>
</dbReference>
<keyword evidence="4 8" id="KW-0547">Nucleotide-binding</keyword>
<dbReference type="Pfam" id="PF00069">
    <property type="entry name" value="Pkinase"/>
    <property type="match status" value="1"/>
</dbReference>
<protein>
    <submittedName>
        <fullName evidence="15">Protein kinase-like domain</fullName>
    </submittedName>
</protein>
<keyword evidence="16" id="KW-1185">Reference proteome</keyword>
<keyword evidence="2" id="KW-0723">Serine/threonine-protein kinase</keyword>
<dbReference type="GO" id="GO:0004674">
    <property type="term" value="F:protein serine/threonine kinase activity"/>
    <property type="evidence" value="ECO:0007669"/>
    <property type="project" value="UniProtKB-KW"/>
</dbReference>
<keyword evidence="13" id="KW-1133">Transmembrane helix</keyword>
<feature type="coiled-coil region" evidence="11">
    <location>
        <begin position="1532"/>
        <end position="1560"/>
    </location>
</feature>
<comment type="caution">
    <text evidence="15">The sequence shown here is derived from an EMBL/GenBank/DDBJ whole genome shotgun (WGS) entry which is preliminary data.</text>
</comment>
<feature type="compositionally biased region" description="Low complexity" evidence="12">
    <location>
        <begin position="568"/>
        <end position="595"/>
    </location>
</feature>